<feature type="region of interest" description="Disordered" evidence="2">
    <location>
        <begin position="717"/>
        <end position="745"/>
    </location>
</feature>
<evidence type="ECO:0000313" key="5">
    <source>
        <dbReference type="Proteomes" id="UP000663866"/>
    </source>
</evidence>
<feature type="transmembrane region" description="Helical" evidence="3">
    <location>
        <begin position="54"/>
        <end position="74"/>
    </location>
</feature>
<evidence type="ECO:0008006" key="6">
    <source>
        <dbReference type="Google" id="ProtNLM"/>
    </source>
</evidence>
<keyword evidence="5" id="KW-1185">Reference proteome</keyword>
<keyword evidence="3" id="KW-0812">Transmembrane</keyword>
<reference evidence="4" key="1">
    <citation type="submission" date="2021-02" db="EMBL/GenBank/DDBJ databases">
        <authorList>
            <person name="Nowell W R."/>
        </authorList>
    </citation>
    <scope>NUCLEOTIDE SEQUENCE</scope>
</reference>
<evidence type="ECO:0000256" key="1">
    <source>
        <dbReference type="ARBA" id="ARBA00022737"/>
    </source>
</evidence>
<feature type="region of interest" description="Disordered" evidence="2">
    <location>
        <begin position="15"/>
        <end position="39"/>
    </location>
</feature>
<dbReference type="AlphaFoldDB" id="A0A820EAF3"/>
<dbReference type="EMBL" id="CAJOBG010008468">
    <property type="protein sequence ID" value="CAF4243863.1"/>
    <property type="molecule type" value="Genomic_DNA"/>
</dbReference>
<accession>A0A820EAF3</accession>
<evidence type="ECO:0000256" key="3">
    <source>
        <dbReference type="SAM" id="Phobius"/>
    </source>
</evidence>
<dbReference type="Pfam" id="PF00805">
    <property type="entry name" value="Pentapeptide"/>
    <property type="match status" value="2"/>
</dbReference>
<comment type="caution">
    <text evidence="4">The sequence shown here is derived from an EMBL/GenBank/DDBJ whole genome shotgun (WGS) entry which is preliminary data.</text>
</comment>
<dbReference type="PANTHER" id="PTHR47485">
    <property type="entry name" value="THYLAKOID LUMENAL 17.4 KDA PROTEIN, CHLOROPLASTIC"/>
    <property type="match status" value="1"/>
</dbReference>
<dbReference type="PANTHER" id="PTHR47485:SF1">
    <property type="entry name" value="THYLAKOID LUMENAL 17.4 KDA PROTEIN, CHLOROPLASTIC"/>
    <property type="match status" value="1"/>
</dbReference>
<keyword evidence="3" id="KW-0472">Membrane</keyword>
<dbReference type="Proteomes" id="UP000663866">
    <property type="component" value="Unassembled WGS sequence"/>
</dbReference>
<name>A0A820EAF3_9BILA</name>
<organism evidence="4 5">
    <name type="scientific">Rotaria magnacalcarata</name>
    <dbReference type="NCBI Taxonomy" id="392030"/>
    <lineage>
        <taxon>Eukaryota</taxon>
        <taxon>Metazoa</taxon>
        <taxon>Spiralia</taxon>
        <taxon>Gnathifera</taxon>
        <taxon>Rotifera</taxon>
        <taxon>Eurotatoria</taxon>
        <taxon>Bdelloidea</taxon>
        <taxon>Philodinida</taxon>
        <taxon>Philodinidae</taxon>
        <taxon>Rotaria</taxon>
    </lineage>
</organism>
<sequence>MTTAPPMFFDPSQMMPPPFYLPPPPPPPPPTVPAPAPTQVPAPSKSTLLDLLKILVGLLIAIMIGAIFALVLFFPRTSNAVDVRESNEKIAKLLSESNEKIAQLQREQALFMEIERQRRQENVMEKYRSEDRLNAQQRIEKQILIENQRLERQYNLTEKHRREDQLYEQTKREQDLRFALHQSSQQLEVEQKRLQILLEEKQLGEQTKKHDLEMKQSELLSEFMQEIMSAAPAVNAVKFELKIHSLLRQFDPAHKSLLIQFLYKFKYINANNSANPTLDLQGANLKNLRLDDLDAESGQIGRRLDYTQLSLPLTSLINASFEQIYFNEVNFSMCNMAGASFRSSQVIRADFYKANLTLTNFINADISKSKFSGATMERASFINAKFSQVDMSNVDLQSANLQFINAFQTSFFLADISSADFNSAYLLQADLTQLAARSTNFHTVKAMGANFSNAYMPGCVFQWADLSSASFQMAYLAGSNFENANLQDVDFTGAYLADAKITPGQLDVALSIAQAILPDGSKRKNRNLALNSDASCKDVNSTITNWTTNGDVITKKEKSSTECVFQARKVNATLKQNVNFHHFERVIKNGNRCIFVEMQVKSTALLNSSNSPAYMNLRFIDSNNNQINLEQSLSDITWFQPPSTFTATIPCPAATIELQVTIVFREAHATVDHIYYKYSVSYIITVFVYGVGARDVTAQDVHGDAVPKDAKQIGSQTLKLAHPSTGTNSSVVQQAKPASDPPRTL</sequence>
<keyword evidence="1" id="KW-0677">Repeat</keyword>
<protein>
    <recommendedName>
        <fullName evidence="6">Pentapeptide repeat-containing protein</fullName>
    </recommendedName>
</protein>
<proteinExistence type="predicted"/>
<gene>
    <name evidence="4" type="ORF">OVN521_LOCUS28664</name>
</gene>
<evidence type="ECO:0000256" key="2">
    <source>
        <dbReference type="SAM" id="MobiDB-lite"/>
    </source>
</evidence>
<dbReference type="SUPFAM" id="SSF141571">
    <property type="entry name" value="Pentapeptide repeat-like"/>
    <property type="match status" value="2"/>
</dbReference>
<feature type="compositionally biased region" description="Polar residues" evidence="2">
    <location>
        <begin position="717"/>
        <end position="733"/>
    </location>
</feature>
<keyword evidence="3" id="KW-1133">Transmembrane helix</keyword>
<dbReference type="InterPro" id="IPR001646">
    <property type="entry name" value="5peptide_repeat"/>
</dbReference>
<evidence type="ECO:0000313" key="4">
    <source>
        <dbReference type="EMBL" id="CAF4243863.1"/>
    </source>
</evidence>
<dbReference type="Gene3D" id="2.160.20.80">
    <property type="entry name" value="E3 ubiquitin-protein ligase SopA"/>
    <property type="match status" value="2"/>
</dbReference>